<evidence type="ECO:0000259" key="1">
    <source>
        <dbReference type="Pfam" id="PF13649"/>
    </source>
</evidence>
<evidence type="ECO:0000313" key="2">
    <source>
        <dbReference type="EMBL" id="KKU58509.1"/>
    </source>
</evidence>
<dbReference type="Gene3D" id="3.40.50.150">
    <property type="entry name" value="Vaccinia Virus protein VP39"/>
    <property type="match status" value="1"/>
</dbReference>
<dbReference type="AlphaFoldDB" id="A0A0G1RMD3"/>
<gene>
    <name evidence="2" type="ORF">UX80_C0002G0044</name>
</gene>
<sequence length="212" mass="23939">MKNKYLNIGVVAESQKERQSRMKYLNYLDKYCRAGRKVLDMGCGDGVVGEYLRRRGLEVLGVDTNSELIEIARKNGCKAIKGDAMNFINTSRNIFDIYLMLDFIEHLEISSLETILDRIPGRSVVIIKTPNVDCLMGVIAYLSMPSHKQPIAKSVLKNLLIQKGFEVKSIFSVDFLLSPIFSPKLIFPKILIKLFPAVFDGGNYVCVALKKR</sequence>
<dbReference type="STRING" id="1618358.UX80_C0002G0044"/>
<feature type="domain" description="Methyltransferase" evidence="1">
    <location>
        <begin position="38"/>
        <end position="119"/>
    </location>
</feature>
<accession>A0A0G1RMD3</accession>
<proteinExistence type="predicted"/>
<dbReference type="SUPFAM" id="SSF53335">
    <property type="entry name" value="S-adenosyl-L-methionine-dependent methyltransferases"/>
    <property type="match status" value="1"/>
</dbReference>
<protein>
    <recommendedName>
        <fullName evidence="1">Methyltransferase domain-containing protein</fullName>
    </recommendedName>
</protein>
<name>A0A0G1RMD3_9BACT</name>
<evidence type="ECO:0000313" key="3">
    <source>
        <dbReference type="Proteomes" id="UP000034307"/>
    </source>
</evidence>
<dbReference type="EMBL" id="LCNO01000002">
    <property type="protein sequence ID" value="KKU58509.1"/>
    <property type="molecule type" value="Genomic_DNA"/>
</dbReference>
<dbReference type="InterPro" id="IPR041698">
    <property type="entry name" value="Methyltransf_25"/>
</dbReference>
<comment type="caution">
    <text evidence="2">The sequence shown here is derived from an EMBL/GenBank/DDBJ whole genome shotgun (WGS) entry which is preliminary data.</text>
</comment>
<dbReference type="Proteomes" id="UP000034307">
    <property type="component" value="Unassembled WGS sequence"/>
</dbReference>
<organism evidence="2 3">
    <name type="scientific">Candidatus Amesbacteria bacterium GW2011_GWA2_47_11b</name>
    <dbReference type="NCBI Taxonomy" id="1618358"/>
    <lineage>
        <taxon>Bacteria</taxon>
        <taxon>Candidatus Amesiibacteriota</taxon>
    </lineage>
</organism>
<dbReference type="CDD" id="cd02440">
    <property type="entry name" value="AdoMet_MTases"/>
    <property type="match status" value="1"/>
</dbReference>
<dbReference type="InterPro" id="IPR029063">
    <property type="entry name" value="SAM-dependent_MTases_sf"/>
</dbReference>
<dbReference type="Pfam" id="PF13649">
    <property type="entry name" value="Methyltransf_25"/>
    <property type="match status" value="1"/>
</dbReference>
<reference evidence="2 3" key="1">
    <citation type="journal article" date="2015" name="Nature">
        <title>rRNA introns, odd ribosomes, and small enigmatic genomes across a large radiation of phyla.</title>
        <authorList>
            <person name="Brown C.T."/>
            <person name="Hug L.A."/>
            <person name="Thomas B.C."/>
            <person name="Sharon I."/>
            <person name="Castelle C.J."/>
            <person name="Singh A."/>
            <person name="Wilkins M.J."/>
            <person name="Williams K.H."/>
            <person name="Banfield J.F."/>
        </authorList>
    </citation>
    <scope>NUCLEOTIDE SEQUENCE [LARGE SCALE GENOMIC DNA]</scope>
</reference>